<dbReference type="Ensembl" id="ENSSPUT00000016696.1">
    <property type="protein sequence ID" value="ENSSPUP00000015660.1"/>
    <property type="gene ID" value="ENSSPUG00000012104.1"/>
</dbReference>
<dbReference type="GO" id="GO:0030992">
    <property type="term" value="C:intraciliary transport particle B"/>
    <property type="evidence" value="ECO:0007669"/>
    <property type="project" value="InterPro"/>
</dbReference>
<dbReference type="PANTHER" id="PTHR15614:SF2">
    <property type="entry name" value="INTRAFLAGELLAR TRANSPORT PROTEIN 81 HOMOLOG"/>
    <property type="match status" value="1"/>
</dbReference>
<dbReference type="GeneTree" id="ENSGT00390000000999"/>
<evidence type="ECO:0000313" key="2">
    <source>
        <dbReference type="Ensembl" id="ENSSPUP00000015660.1"/>
    </source>
</evidence>
<feature type="coiled-coil region" evidence="1">
    <location>
        <begin position="18"/>
        <end position="52"/>
    </location>
</feature>
<reference evidence="2" key="1">
    <citation type="submission" date="2025-08" db="UniProtKB">
        <authorList>
            <consortium name="Ensembl"/>
        </authorList>
    </citation>
    <scope>IDENTIFICATION</scope>
</reference>
<dbReference type="GO" id="GO:0042073">
    <property type="term" value="P:intraciliary transport"/>
    <property type="evidence" value="ECO:0007669"/>
    <property type="project" value="InterPro"/>
</dbReference>
<dbReference type="Proteomes" id="UP000694392">
    <property type="component" value="Unplaced"/>
</dbReference>
<organism evidence="2 3">
    <name type="scientific">Sphenodon punctatus</name>
    <name type="common">Tuatara</name>
    <name type="synonym">Hatteria punctata</name>
    <dbReference type="NCBI Taxonomy" id="8508"/>
    <lineage>
        <taxon>Eukaryota</taxon>
        <taxon>Metazoa</taxon>
        <taxon>Chordata</taxon>
        <taxon>Craniata</taxon>
        <taxon>Vertebrata</taxon>
        <taxon>Euteleostomi</taxon>
        <taxon>Lepidosauria</taxon>
        <taxon>Sphenodontia</taxon>
        <taxon>Sphenodontidae</taxon>
        <taxon>Sphenodon</taxon>
    </lineage>
</organism>
<keyword evidence="1" id="KW-0175">Coiled coil</keyword>
<dbReference type="GO" id="GO:0060271">
    <property type="term" value="P:cilium assembly"/>
    <property type="evidence" value="ECO:0007669"/>
    <property type="project" value="InterPro"/>
</dbReference>
<keyword evidence="3" id="KW-1185">Reference proteome</keyword>
<evidence type="ECO:0000313" key="3">
    <source>
        <dbReference type="Proteomes" id="UP000694392"/>
    </source>
</evidence>
<dbReference type="InterPro" id="IPR029600">
    <property type="entry name" value="IFT81"/>
</dbReference>
<name>A0A8D0H2C1_SPHPU</name>
<proteinExistence type="predicted"/>
<protein>
    <submittedName>
        <fullName evidence="2">Uncharacterized protein</fullName>
    </submittedName>
</protein>
<reference evidence="2" key="2">
    <citation type="submission" date="2025-09" db="UniProtKB">
        <authorList>
            <consortium name="Ensembl"/>
        </authorList>
    </citation>
    <scope>IDENTIFICATION</scope>
</reference>
<dbReference type="GO" id="GO:0015631">
    <property type="term" value="F:tubulin binding"/>
    <property type="evidence" value="ECO:0007669"/>
    <property type="project" value="InterPro"/>
</dbReference>
<accession>A0A8D0H2C1</accession>
<sequence>MSSCHCTDPNGHLIVPQASIIARKKEAKAEELQAAKEEMSNIERQMLQKANQARELDGAEVLKGDEFKRYVNKLRSKNTLYKKKRLEIAEITAEFGILQRTEELLKQRHETIQQQLVMPHSVFLRQFHFEKV</sequence>
<evidence type="ECO:0000256" key="1">
    <source>
        <dbReference type="SAM" id="Coils"/>
    </source>
</evidence>
<dbReference type="AlphaFoldDB" id="A0A8D0H2C1"/>
<dbReference type="GO" id="GO:0036064">
    <property type="term" value="C:ciliary basal body"/>
    <property type="evidence" value="ECO:0007669"/>
    <property type="project" value="TreeGrafter"/>
</dbReference>
<dbReference type="PANTHER" id="PTHR15614">
    <property type="entry name" value="INTRAFLAGELLAR TRANSPORT PROTEIN 81 HOMOLOG"/>
    <property type="match status" value="1"/>
</dbReference>